<feature type="compositionally biased region" description="Pro residues" evidence="1">
    <location>
        <begin position="522"/>
        <end position="534"/>
    </location>
</feature>
<protein>
    <submittedName>
        <fullName evidence="2">Uncharacterized protein</fullName>
    </submittedName>
</protein>
<dbReference type="Proteomes" id="UP000237144">
    <property type="component" value="Unassembled WGS sequence"/>
</dbReference>
<evidence type="ECO:0000256" key="1">
    <source>
        <dbReference type="SAM" id="MobiDB-lite"/>
    </source>
</evidence>
<reference evidence="2 3" key="1">
    <citation type="journal article" date="2018" name="Front. Microbiol.">
        <title>Prospects for Fungal Bioremediation of Acidic Radioactive Waste Sites: Characterization and Genome Sequence of Rhodotorula taiwanensis MD1149.</title>
        <authorList>
            <person name="Tkavc R."/>
            <person name="Matrosova V.Y."/>
            <person name="Grichenko O.E."/>
            <person name="Gostincar C."/>
            <person name="Volpe R.P."/>
            <person name="Klimenkova P."/>
            <person name="Gaidamakova E.K."/>
            <person name="Zhou C.E."/>
            <person name="Stewart B.J."/>
            <person name="Lyman M.G."/>
            <person name="Malfatti S.A."/>
            <person name="Rubinfeld B."/>
            <person name="Courtot M."/>
            <person name="Singh J."/>
            <person name="Dalgard C.L."/>
            <person name="Hamilton T."/>
            <person name="Frey K.G."/>
            <person name="Gunde-Cimerman N."/>
            <person name="Dugan L."/>
            <person name="Daly M.J."/>
        </authorList>
    </citation>
    <scope>NUCLEOTIDE SEQUENCE [LARGE SCALE GENOMIC DNA]</scope>
    <source>
        <strain evidence="2 3">MD1149</strain>
    </source>
</reference>
<feature type="region of interest" description="Disordered" evidence="1">
    <location>
        <begin position="339"/>
        <end position="594"/>
    </location>
</feature>
<proteinExistence type="predicted"/>
<feature type="compositionally biased region" description="Basic and acidic residues" evidence="1">
    <location>
        <begin position="1253"/>
        <end position="1273"/>
    </location>
</feature>
<name>A0A2S5B121_9BASI</name>
<evidence type="ECO:0000313" key="2">
    <source>
        <dbReference type="EMBL" id="POY70477.1"/>
    </source>
</evidence>
<feature type="compositionally biased region" description="Acidic residues" evidence="1">
    <location>
        <begin position="1289"/>
        <end position="1319"/>
    </location>
</feature>
<feature type="region of interest" description="Disordered" evidence="1">
    <location>
        <begin position="827"/>
        <end position="846"/>
    </location>
</feature>
<dbReference type="PANTHER" id="PTHR24216:SF65">
    <property type="entry name" value="PAXILLIN-LIKE PROTEIN 1"/>
    <property type="match status" value="1"/>
</dbReference>
<evidence type="ECO:0000313" key="3">
    <source>
        <dbReference type="Proteomes" id="UP000237144"/>
    </source>
</evidence>
<accession>A0A2S5B121</accession>
<dbReference type="PANTHER" id="PTHR24216">
    <property type="entry name" value="PAXILLIN-RELATED"/>
    <property type="match status" value="1"/>
</dbReference>
<keyword evidence="3" id="KW-1185">Reference proteome</keyword>
<feature type="compositionally biased region" description="Basic and acidic residues" evidence="1">
    <location>
        <begin position="1226"/>
        <end position="1236"/>
    </location>
</feature>
<feature type="compositionally biased region" description="Basic and acidic residues" evidence="1">
    <location>
        <begin position="339"/>
        <end position="366"/>
    </location>
</feature>
<gene>
    <name evidence="2" type="ORF">BMF94_6545</name>
</gene>
<dbReference type="EMBL" id="PJQD01000116">
    <property type="protein sequence ID" value="POY70477.1"/>
    <property type="molecule type" value="Genomic_DNA"/>
</dbReference>
<feature type="compositionally biased region" description="Low complexity" evidence="1">
    <location>
        <begin position="580"/>
        <end position="594"/>
    </location>
</feature>
<sequence length="1319" mass="141481">MDDPPVAGQGGSELSTCTLPKFGDPCSPLAVAAQATIERSLESDRPPERANGGPVEPASPRVAAAARHCGRKLFPQPPFRARTFAAPRSVQPPSRPPSLKQQGLLGPAGYQSDLIFRVCTGRAFYIPKSVTAKRRSRRKSAAQNATVGPAAVAVASQSSSVLSAAADPVVDFEQHAVSMGTGSDQTELRADRPQALAALDREKKVERDPRSTVKTAKPLRLRGGTVYDDLMEDDEFAGEQVWDDLPRRDVADSSDEDRIDDDRDYYSEPEPDPAFYVNASERVKTVDPEVLQDQIGRLELHHDAELAMKQEQIRSLERNVVSLEKALADADSEAKDVRAELVSSEHEVERLQRARKMWKDRAERQAEPAISPPPRKSPRRGSRTAAPSGLPMSPPPSPPSADGRSAPTTASTSRQAAAAASAASRPAQGPAAAVAPVSSGSPSRRTLRPKLPPARRPVATRSSTKPAAPPVVVSTAAAAAAPSPQRSTRKRARTSNPSTSPPDMTVPTATSFVSVSSAAQSPLPPSAAPPPPPSETAAEIRSPSADANLSSATVPTSASSAPSALPTQAAATPGQHLLEPVPSGAASPPVTPAASAPAAPVGIDWYAPTADGDLDAAMQAEKKRVWLQPLHVALEPAPFDAARDAYSVAELGRLSSEDMPTELFRIDRSYAGDMVLFGRGPAGEWQIRDYRQFPGYGSPFFAALLHVFSTSDRVLLDIFTISSDYLPRLLLSDVVLKWAENSEASLLLRVAHRDFARLFDLVIRINELACLELRHRGIPSAEADRPRFLIQAVYATDVPSYHAKRLLARSRDRRFLLFLDGSANVSSRGMGGTTTSETGAPEAPSSHETGILLCLPIHSERACHLIGESDAFSHFLATSGRLLPSDAATAALVCSDEVRKAKAKVKEARRAGKVGSAEKALAGIREKHWSICSQRLRRLSLAGPSLASTPTLAPTTSESATASTATSALNKAQKTICMTSSVFDKSGRLFADLKRFKAVVAPTSPVAASSGVNVTPTSAITAPASTSVGRTSIVNTEAGQQIYSLPQIQPRDAALASTNGQWHLKGGKDAIGGFLLCTDCGSKMWGRVGVDRVRTYLIRHPATKANCPRYLGPKRSFFIESADTTASLEPLRQHIDALYATAIPDPETGLLITNLVIIWYSRLRNDLEGFGEIRGSLRQFLESIDSMHPGRPALELALAAKSDSLLSETILPMLGPIMQERHRTLVREGQKTERSVKAGRLSEVIHHTYSKRRNADAPHRSNSEQSERDREQPADSGTVGEHGEHGHCEEEEEADKDEDGGDADECEEDEETDEEVDFS</sequence>
<feature type="region of interest" description="Disordered" evidence="1">
    <location>
        <begin position="247"/>
        <end position="274"/>
    </location>
</feature>
<feature type="compositionally biased region" description="Basic and acidic residues" evidence="1">
    <location>
        <begin position="39"/>
        <end position="48"/>
    </location>
</feature>
<feature type="compositionally biased region" description="Polar residues" evidence="1">
    <location>
        <begin position="827"/>
        <end position="838"/>
    </location>
</feature>
<organism evidence="2 3">
    <name type="scientific">Rhodotorula taiwanensis</name>
    <dbReference type="NCBI Taxonomy" id="741276"/>
    <lineage>
        <taxon>Eukaryota</taxon>
        <taxon>Fungi</taxon>
        <taxon>Dikarya</taxon>
        <taxon>Basidiomycota</taxon>
        <taxon>Pucciniomycotina</taxon>
        <taxon>Microbotryomycetes</taxon>
        <taxon>Sporidiobolales</taxon>
        <taxon>Sporidiobolaceae</taxon>
        <taxon>Rhodotorula</taxon>
    </lineage>
</organism>
<feature type="region of interest" description="Disordered" evidence="1">
    <location>
        <begin position="1226"/>
        <end position="1319"/>
    </location>
</feature>
<feature type="region of interest" description="Disordered" evidence="1">
    <location>
        <begin position="35"/>
        <end position="104"/>
    </location>
</feature>
<comment type="caution">
    <text evidence="2">The sequence shown here is derived from an EMBL/GenBank/DDBJ whole genome shotgun (WGS) entry which is preliminary data.</text>
</comment>
<feature type="compositionally biased region" description="Low complexity" evidence="1">
    <location>
        <begin position="505"/>
        <end position="521"/>
    </location>
</feature>
<feature type="compositionally biased region" description="Low complexity" evidence="1">
    <location>
        <begin position="400"/>
        <end position="444"/>
    </location>
</feature>
<feature type="compositionally biased region" description="Low complexity" evidence="1">
    <location>
        <begin position="462"/>
        <end position="484"/>
    </location>
</feature>
<feature type="compositionally biased region" description="Low complexity" evidence="1">
    <location>
        <begin position="550"/>
        <end position="573"/>
    </location>
</feature>